<evidence type="ECO:0000256" key="1">
    <source>
        <dbReference type="SAM" id="MobiDB-lite"/>
    </source>
</evidence>
<sequence>MVLGYITITIADGNLERQDYETTHQEFAERLAAVPDISYCRPTSIHIDANSVRSEQLRRKVNLRAAEPPSRLPNAFTKHDKAASPRNS</sequence>
<name>A0ABP0GAG7_CLALP</name>
<feature type="compositionally biased region" description="Basic and acidic residues" evidence="1">
    <location>
        <begin position="77"/>
        <end position="88"/>
    </location>
</feature>
<reference evidence="2 3" key="1">
    <citation type="submission" date="2024-02" db="EMBL/GenBank/DDBJ databases">
        <authorList>
            <person name="Daric V."/>
            <person name="Darras S."/>
        </authorList>
    </citation>
    <scope>NUCLEOTIDE SEQUENCE [LARGE SCALE GENOMIC DNA]</scope>
</reference>
<dbReference type="Proteomes" id="UP001642483">
    <property type="component" value="Unassembled WGS sequence"/>
</dbReference>
<keyword evidence="3" id="KW-1185">Reference proteome</keyword>
<gene>
    <name evidence="2" type="ORF">CVLEPA_LOCUS20596</name>
</gene>
<evidence type="ECO:0000313" key="2">
    <source>
        <dbReference type="EMBL" id="CAK8688600.1"/>
    </source>
</evidence>
<organism evidence="2 3">
    <name type="scientific">Clavelina lepadiformis</name>
    <name type="common">Light-bulb sea squirt</name>
    <name type="synonym">Ascidia lepadiformis</name>
    <dbReference type="NCBI Taxonomy" id="159417"/>
    <lineage>
        <taxon>Eukaryota</taxon>
        <taxon>Metazoa</taxon>
        <taxon>Chordata</taxon>
        <taxon>Tunicata</taxon>
        <taxon>Ascidiacea</taxon>
        <taxon>Aplousobranchia</taxon>
        <taxon>Clavelinidae</taxon>
        <taxon>Clavelina</taxon>
    </lineage>
</organism>
<accession>A0ABP0GAG7</accession>
<feature type="region of interest" description="Disordered" evidence="1">
    <location>
        <begin position="64"/>
        <end position="88"/>
    </location>
</feature>
<dbReference type="EMBL" id="CAWYQH010000108">
    <property type="protein sequence ID" value="CAK8688600.1"/>
    <property type="molecule type" value="Genomic_DNA"/>
</dbReference>
<proteinExistence type="predicted"/>
<protein>
    <submittedName>
        <fullName evidence="2">Uncharacterized protein</fullName>
    </submittedName>
</protein>
<comment type="caution">
    <text evidence="2">The sequence shown here is derived from an EMBL/GenBank/DDBJ whole genome shotgun (WGS) entry which is preliminary data.</text>
</comment>
<evidence type="ECO:0000313" key="3">
    <source>
        <dbReference type="Proteomes" id="UP001642483"/>
    </source>
</evidence>